<organism evidence="1 2">
    <name type="scientific">Berkelbacteria bacterium GW2011_GWE1_39_12</name>
    <dbReference type="NCBI Taxonomy" id="1618337"/>
    <lineage>
        <taxon>Bacteria</taxon>
        <taxon>Candidatus Berkelbacteria</taxon>
    </lineage>
</organism>
<dbReference type="InterPro" id="IPR027417">
    <property type="entry name" value="P-loop_NTPase"/>
</dbReference>
<dbReference type="EMBL" id="CP011213">
    <property type="protein sequence ID" value="AKM82354.1"/>
    <property type="molecule type" value="Genomic_DNA"/>
</dbReference>
<gene>
    <name evidence="1" type="ORF">UT28_C0001G0550</name>
</gene>
<dbReference type="STRING" id="1618337.UT28_C0001G0550"/>
<reference evidence="1 2" key="1">
    <citation type="journal article" date="2015" name="Nature">
        <title>rRNA introns, odd ribosomes, and small enigmatic genomes across a large radiation of phyla.</title>
        <authorList>
            <person name="Brown C.T."/>
            <person name="Hug L.A."/>
            <person name="Thomas B.C."/>
            <person name="Sharon I."/>
            <person name="Castelle C.J."/>
            <person name="Singh A."/>
            <person name="Wilkins M.J."/>
            <person name="Williams K.H."/>
            <person name="Banfield J.F."/>
        </authorList>
    </citation>
    <scope>NUCLEOTIDE SEQUENCE [LARGE SCALE GENOMIC DNA]</scope>
</reference>
<protein>
    <recommendedName>
        <fullName evidence="3">UDP-N-acetylglucosamine kinase</fullName>
    </recommendedName>
</protein>
<dbReference type="Proteomes" id="UP000035648">
    <property type="component" value="Chromosome"/>
</dbReference>
<dbReference type="AlphaFoldDB" id="A0A0G4B3D8"/>
<evidence type="ECO:0000313" key="2">
    <source>
        <dbReference type="Proteomes" id="UP000035648"/>
    </source>
</evidence>
<dbReference type="Gene3D" id="3.40.50.300">
    <property type="entry name" value="P-loop containing nucleotide triphosphate hydrolases"/>
    <property type="match status" value="1"/>
</dbReference>
<accession>A0A0G4B3D8</accession>
<dbReference type="Pfam" id="PF13671">
    <property type="entry name" value="AAA_33"/>
    <property type="match status" value="1"/>
</dbReference>
<dbReference type="KEGG" id="bbgw:UT28_C0001G0550"/>
<evidence type="ECO:0008006" key="3">
    <source>
        <dbReference type="Google" id="ProtNLM"/>
    </source>
</evidence>
<sequence>MVRGPKLIVLRGPSGSGKSTVAKIIFKEAQHKTVLIEQDYYRFIFNPPGGDMKPNTGTIHRLILHNTLEALKDGYDVILEGILSVKSYNGILEEIFRQHPQDNYIFYFDISLEETIRRHTTRPDKTLMFGEEEMRKWYPRAHKSNHELEQIIPEQYSVKETVKYIKQTAGL</sequence>
<name>A0A0G4B3D8_9BACT</name>
<evidence type="ECO:0000313" key="1">
    <source>
        <dbReference type="EMBL" id="AKM82354.1"/>
    </source>
</evidence>
<proteinExistence type="predicted"/>
<dbReference type="SUPFAM" id="SSF52540">
    <property type="entry name" value="P-loop containing nucleoside triphosphate hydrolases"/>
    <property type="match status" value="1"/>
</dbReference>